<dbReference type="EMBL" id="CADCTW010000161">
    <property type="protein sequence ID" value="CAA9347491.1"/>
    <property type="molecule type" value="Genomic_DNA"/>
</dbReference>
<evidence type="ECO:0008006" key="10">
    <source>
        <dbReference type="Google" id="ProtNLM"/>
    </source>
</evidence>
<dbReference type="GO" id="GO:0009279">
    <property type="term" value="C:cell outer membrane"/>
    <property type="evidence" value="ECO:0007669"/>
    <property type="project" value="UniProtKB-SubCell"/>
</dbReference>
<dbReference type="Gene3D" id="1.20.1600.10">
    <property type="entry name" value="Outer membrane efflux proteins (OEP)"/>
    <property type="match status" value="1"/>
</dbReference>
<reference evidence="9" key="1">
    <citation type="submission" date="2020-02" db="EMBL/GenBank/DDBJ databases">
        <authorList>
            <person name="Meier V. D."/>
        </authorList>
    </citation>
    <scope>NUCLEOTIDE SEQUENCE</scope>
    <source>
        <strain evidence="9">AVDCRST_MAG68</strain>
    </source>
</reference>
<gene>
    <name evidence="9" type="ORF">AVDCRST_MAG68-4022</name>
</gene>
<keyword evidence="5" id="KW-0812">Transmembrane</keyword>
<protein>
    <recommendedName>
        <fullName evidence="10">Outer membrane efflux protein</fullName>
    </recommendedName>
</protein>
<dbReference type="GO" id="GO:0015562">
    <property type="term" value="F:efflux transmembrane transporter activity"/>
    <property type="evidence" value="ECO:0007669"/>
    <property type="project" value="InterPro"/>
</dbReference>
<feature type="chain" id="PRO_5027083629" description="Outer membrane efflux protein" evidence="8">
    <location>
        <begin position="31"/>
        <end position="479"/>
    </location>
</feature>
<keyword evidence="7" id="KW-0998">Cell outer membrane</keyword>
<dbReference type="PANTHER" id="PTHR30026">
    <property type="entry name" value="OUTER MEMBRANE PROTEIN TOLC"/>
    <property type="match status" value="1"/>
</dbReference>
<name>A0A6J4M1T2_9BACT</name>
<dbReference type="SUPFAM" id="SSF56954">
    <property type="entry name" value="Outer membrane efflux proteins (OEP)"/>
    <property type="match status" value="1"/>
</dbReference>
<dbReference type="GO" id="GO:0015288">
    <property type="term" value="F:porin activity"/>
    <property type="evidence" value="ECO:0007669"/>
    <property type="project" value="TreeGrafter"/>
</dbReference>
<proteinExistence type="inferred from homology"/>
<evidence type="ECO:0000256" key="6">
    <source>
        <dbReference type="ARBA" id="ARBA00023136"/>
    </source>
</evidence>
<accession>A0A6J4M1T2</accession>
<evidence type="ECO:0000256" key="7">
    <source>
        <dbReference type="ARBA" id="ARBA00023237"/>
    </source>
</evidence>
<comment type="subcellular location">
    <subcellularLocation>
        <location evidence="1">Cell outer membrane</location>
    </subcellularLocation>
</comment>
<sequence length="479" mass="52396">MPYPFRTTAATRCRWAAAALACALASPAGAQRPLIPAGPRALTLEDAMSLARTHNPSVAQSANEVRLAGASVRSAYGDLLPGLNLSNSFGYTAPGERRIGSVSLGDQPSIYSSNYGVSASYSLTAGKLIQPRIARAEARETEWRSTRAANDLVSEVTRRYIAVLQAQARLQQVEREVVRSDEHMRQGQIQAAAGLTSPLDRKRTEVQRSQMEVKRLQARRTLRTETVALGRALGMSMDGEVELTSRFTLFEPRWTAEELVAMAMDGNAGLRQASGSVETARARVSSARAAYLPSFSLSLHMTGWIQSAGDVEMLVQQRLGGRTVTPEVEAGIRDRVRRENQGFPFAYNRQPVNASATLSIPVFQGFGRRTQLQRSRAAVEDAEGRRRAEQLRVHAEVTTALTNLRAGYELAGAQRKVRELAAEEVELARHRLRLGAGNEMALNDAQIRLAQAEVDEIDASYTFHLTLAELEALVGTSLR</sequence>
<keyword evidence="6" id="KW-0472">Membrane</keyword>
<evidence type="ECO:0000256" key="8">
    <source>
        <dbReference type="SAM" id="SignalP"/>
    </source>
</evidence>
<evidence type="ECO:0000256" key="2">
    <source>
        <dbReference type="ARBA" id="ARBA00007613"/>
    </source>
</evidence>
<dbReference type="InterPro" id="IPR003423">
    <property type="entry name" value="OMP_efflux"/>
</dbReference>
<dbReference type="InterPro" id="IPR051906">
    <property type="entry name" value="TolC-like"/>
</dbReference>
<keyword evidence="4" id="KW-1134">Transmembrane beta strand</keyword>
<keyword evidence="3" id="KW-0813">Transport</keyword>
<dbReference type="AlphaFoldDB" id="A0A6J4M1T2"/>
<comment type="similarity">
    <text evidence="2">Belongs to the outer membrane factor (OMF) (TC 1.B.17) family.</text>
</comment>
<organism evidence="9">
    <name type="scientific">uncultured Gemmatimonadota bacterium</name>
    <dbReference type="NCBI Taxonomy" id="203437"/>
    <lineage>
        <taxon>Bacteria</taxon>
        <taxon>Pseudomonadati</taxon>
        <taxon>Gemmatimonadota</taxon>
        <taxon>environmental samples</taxon>
    </lineage>
</organism>
<keyword evidence="8" id="KW-0732">Signal</keyword>
<evidence type="ECO:0000256" key="1">
    <source>
        <dbReference type="ARBA" id="ARBA00004442"/>
    </source>
</evidence>
<evidence type="ECO:0000256" key="4">
    <source>
        <dbReference type="ARBA" id="ARBA00022452"/>
    </source>
</evidence>
<evidence type="ECO:0000256" key="5">
    <source>
        <dbReference type="ARBA" id="ARBA00022692"/>
    </source>
</evidence>
<evidence type="ECO:0000256" key="3">
    <source>
        <dbReference type="ARBA" id="ARBA00022448"/>
    </source>
</evidence>
<feature type="signal peptide" evidence="8">
    <location>
        <begin position="1"/>
        <end position="30"/>
    </location>
</feature>
<dbReference type="Pfam" id="PF02321">
    <property type="entry name" value="OEP"/>
    <property type="match status" value="2"/>
</dbReference>
<dbReference type="GO" id="GO:1990281">
    <property type="term" value="C:efflux pump complex"/>
    <property type="evidence" value="ECO:0007669"/>
    <property type="project" value="TreeGrafter"/>
</dbReference>
<dbReference type="PANTHER" id="PTHR30026:SF20">
    <property type="entry name" value="OUTER MEMBRANE PROTEIN TOLC"/>
    <property type="match status" value="1"/>
</dbReference>
<evidence type="ECO:0000313" key="9">
    <source>
        <dbReference type="EMBL" id="CAA9347491.1"/>
    </source>
</evidence>